<dbReference type="Pfam" id="PF01403">
    <property type="entry name" value="Sema"/>
    <property type="match status" value="1"/>
</dbReference>
<organism evidence="7">
    <name type="scientific">Tetraodon nigroviridis</name>
    <name type="common">Spotted green pufferfish</name>
    <name type="synonym">Chelonodon nigroviridis</name>
    <dbReference type="NCBI Taxonomy" id="99883"/>
    <lineage>
        <taxon>Eukaryota</taxon>
        <taxon>Metazoa</taxon>
        <taxon>Chordata</taxon>
        <taxon>Craniata</taxon>
        <taxon>Vertebrata</taxon>
        <taxon>Euteleostomi</taxon>
        <taxon>Actinopterygii</taxon>
        <taxon>Neopterygii</taxon>
        <taxon>Teleostei</taxon>
        <taxon>Neoteleostei</taxon>
        <taxon>Acanthomorphata</taxon>
        <taxon>Eupercaria</taxon>
        <taxon>Tetraodontiformes</taxon>
        <taxon>Tetradontoidea</taxon>
        <taxon>Tetraodontidae</taxon>
        <taxon>Tetraodon</taxon>
    </lineage>
</organism>
<dbReference type="PANTHER" id="PTHR11036:SF135">
    <property type="entry name" value="SEMAPHORIN 4D ISOFORM X1-RELATED"/>
    <property type="match status" value="1"/>
</dbReference>
<reference evidence="7" key="1">
    <citation type="journal article" date="2004" name="Nature">
        <title>Genome duplication in the teleost fish Tetraodon nigroviridis reveals the early vertebrate proto-karyotype.</title>
        <authorList>
            <person name="Jaillon O."/>
            <person name="Aury J.-M."/>
            <person name="Brunet F."/>
            <person name="Petit J.-L."/>
            <person name="Stange-Thomann N."/>
            <person name="Mauceli E."/>
            <person name="Bouneau L."/>
            <person name="Fischer C."/>
            <person name="Ozouf-Costaz C."/>
            <person name="Bernot A."/>
            <person name="Nicaud S."/>
            <person name="Jaffe D."/>
            <person name="Fisher S."/>
            <person name="Lutfalla G."/>
            <person name="Dossat C."/>
            <person name="Segurens B."/>
            <person name="Dasilva C."/>
            <person name="Salanoubat M."/>
            <person name="Levy M."/>
            <person name="Boudet N."/>
            <person name="Castellano S."/>
            <person name="Anthouard V."/>
            <person name="Jubin C."/>
            <person name="Castelli V."/>
            <person name="Katinka M."/>
            <person name="Vacherie B."/>
            <person name="Biemont C."/>
            <person name="Skalli Z."/>
            <person name="Cattolico L."/>
            <person name="Poulain J."/>
            <person name="De Berardinis V."/>
            <person name="Cruaud C."/>
            <person name="Duprat S."/>
            <person name="Brottier P."/>
            <person name="Coutanceau J.-P."/>
            <person name="Gouzy J."/>
            <person name="Parra G."/>
            <person name="Lardier G."/>
            <person name="Chapple C."/>
            <person name="McKernan K.J."/>
            <person name="McEwan P."/>
            <person name="Bosak S."/>
            <person name="Kellis M."/>
            <person name="Volff J.-N."/>
            <person name="Guigo R."/>
            <person name="Zody M.C."/>
            <person name="Mesirov J."/>
            <person name="Lindblad-Toh K."/>
            <person name="Birren B."/>
            <person name="Nusbaum C."/>
            <person name="Kahn D."/>
            <person name="Robinson-Rechavi M."/>
            <person name="Laudet V."/>
            <person name="Schachter V."/>
            <person name="Quetier F."/>
            <person name="Saurin W."/>
            <person name="Scarpelli C."/>
            <person name="Wincker P."/>
            <person name="Lander E.S."/>
            <person name="Weissenbach J."/>
            <person name="Roest Crollius H."/>
        </authorList>
    </citation>
    <scope>NUCLEOTIDE SEQUENCE [LARGE SCALE GENOMIC DNA]</scope>
</reference>
<dbReference type="Gene3D" id="2.130.10.10">
    <property type="entry name" value="YVTN repeat-like/Quinoprotein amine dehydrogenase"/>
    <property type="match status" value="2"/>
</dbReference>
<comment type="caution">
    <text evidence="5">Lacks conserved residue(s) required for the propagation of feature annotation.</text>
</comment>
<dbReference type="InterPro" id="IPR002165">
    <property type="entry name" value="Plexin_repeat"/>
</dbReference>
<dbReference type="GO" id="GO:0043931">
    <property type="term" value="P:ossification involved in bone maturation"/>
    <property type="evidence" value="ECO:0007669"/>
    <property type="project" value="TreeGrafter"/>
</dbReference>
<keyword evidence="2" id="KW-0472">Membrane</keyword>
<dbReference type="InterPro" id="IPR027231">
    <property type="entry name" value="Semaphorin"/>
</dbReference>
<evidence type="ECO:0000259" key="6">
    <source>
        <dbReference type="PROSITE" id="PS51004"/>
    </source>
</evidence>
<feature type="domain" description="Sema" evidence="6">
    <location>
        <begin position="1"/>
        <end position="506"/>
    </location>
</feature>
<dbReference type="GO" id="GO:0045499">
    <property type="term" value="F:chemorepellent activity"/>
    <property type="evidence" value="ECO:0007669"/>
    <property type="project" value="TreeGrafter"/>
</dbReference>
<evidence type="ECO:0000256" key="2">
    <source>
        <dbReference type="ARBA" id="ARBA00023136"/>
    </source>
</evidence>
<dbReference type="Gene3D" id="3.30.1680.10">
    <property type="entry name" value="ligand-binding face of the semaphorins, domain 2"/>
    <property type="match status" value="1"/>
</dbReference>
<dbReference type="SUPFAM" id="SSF101912">
    <property type="entry name" value="Sema domain"/>
    <property type="match status" value="1"/>
</dbReference>
<evidence type="ECO:0000256" key="4">
    <source>
        <dbReference type="ARBA" id="ARBA00023180"/>
    </source>
</evidence>
<reference evidence="7" key="2">
    <citation type="submission" date="2004-02" db="EMBL/GenBank/DDBJ databases">
        <authorList>
            <consortium name="Genoscope"/>
            <consortium name="Whitehead Institute Centre for Genome Research"/>
        </authorList>
    </citation>
    <scope>NUCLEOTIDE SEQUENCE</scope>
</reference>
<dbReference type="EMBL" id="CAAE01014751">
    <property type="protein sequence ID" value="CAG04844.1"/>
    <property type="molecule type" value="Genomic_DNA"/>
</dbReference>
<dbReference type="InterPro" id="IPR016201">
    <property type="entry name" value="PSI"/>
</dbReference>
<feature type="non-terminal residue" evidence="7">
    <location>
        <position position="615"/>
    </location>
</feature>
<dbReference type="InterPro" id="IPR036352">
    <property type="entry name" value="Semap_dom_sf"/>
</dbReference>
<sequence>FREEGIFNYSTMLMRDDLGLLLLGAREAIYALDINDISVKKAAVYWRVPEEKQRECTYKGKQAEVECRNYIRTLHKVNDTTMYVCGTNAFSPTCDYMTFVEGRLRLEGKQEKGQGKCPFDPFQRYSSLMVGNDLYSATSINFLGSEPVVLRSSDLALRTEFKSSWLNEPNFVYMDVVSESVDSPDGDDDKVYLFFSENAVEYDFYTKVAVSRVARVCKVNAENVPPVNAESAACSVLTAEGLASCLQGDVGGLRTLQRKWTSFMKARLDCSFPELSLPPIVQDVFLLKDDDWRRSVFYAVFTSQSYVALFQKEGCNFSTLEDGHLVLSQLSTVCAYSVTDIADIFNQGKFKTPVAVETSHVKWVMYTGEMPVPRPGACINNAARNMGMNRSLDLPDKTLQFIRDRPLMDEAARPLTGGPLLVRRGPLLTRIVVDSVLALDGQRHAVMFVGTENGYVQKAVNYDGEMFVIEEIQVYEDPLPVTTLSLSASKGQVYAGSEGGAVQVPVCTCGRHGACVDCVLARDPYCAWDLASGRCVSVRDPSGPAVQSLREGDVSQCPEPGMLPPFTGKKAIPAALSDCSAVGTTLCVFIFRPDSGRGRCPSSGKQRPAALPGPL</sequence>
<dbReference type="OrthoDB" id="9988752at2759"/>
<dbReference type="SUPFAM" id="SSF103575">
    <property type="entry name" value="Plexin repeat"/>
    <property type="match status" value="1"/>
</dbReference>
<comment type="caution">
    <text evidence="7">The sequence shown here is derived from an EMBL/GenBank/DDBJ whole genome shotgun (WGS) entry which is preliminary data.</text>
</comment>
<accession>Q4S3D8</accession>
<dbReference type="GO" id="GO:0005886">
    <property type="term" value="C:plasma membrane"/>
    <property type="evidence" value="ECO:0007669"/>
    <property type="project" value="TreeGrafter"/>
</dbReference>
<dbReference type="GO" id="GO:0030215">
    <property type="term" value="F:semaphorin receptor binding"/>
    <property type="evidence" value="ECO:0007669"/>
    <property type="project" value="InterPro"/>
</dbReference>
<dbReference type="GO" id="GO:0005615">
    <property type="term" value="C:extracellular space"/>
    <property type="evidence" value="ECO:0007669"/>
    <property type="project" value="TreeGrafter"/>
</dbReference>
<name>Q4S3D8_TETNG</name>
<dbReference type="PANTHER" id="PTHR11036">
    <property type="entry name" value="SEMAPHORIN"/>
    <property type="match status" value="1"/>
</dbReference>
<dbReference type="GO" id="GO:0030335">
    <property type="term" value="P:positive regulation of cell migration"/>
    <property type="evidence" value="ECO:0007669"/>
    <property type="project" value="TreeGrafter"/>
</dbReference>
<dbReference type="GO" id="GO:0071526">
    <property type="term" value="P:semaphorin-plexin signaling pathway"/>
    <property type="evidence" value="ECO:0007669"/>
    <property type="project" value="TreeGrafter"/>
</dbReference>
<dbReference type="Pfam" id="PF01437">
    <property type="entry name" value="PSI"/>
    <property type="match status" value="1"/>
</dbReference>
<dbReference type="GO" id="GO:0001755">
    <property type="term" value="P:neural crest cell migration"/>
    <property type="evidence" value="ECO:0007669"/>
    <property type="project" value="TreeGrafter"/>
</dbReference>
<evidence type="ECO:0000313" key="7">
    <source>
        <dbReference type="EMBL" id="CAG04844.1"/>
    </source>
</evidence>
<dbReference type="GO" id="GO:0000122">
    <property type="term" value="P:negative regulation of transcription by RNA polymerase II"/>
    <property type="evidence" value="ECO:0007669"/>
    <property type="project" value="TreeGrafter"/>
</dbReference>
<gene>
    <name evidence="7" type="ORF">GSTENG00024691001</name>
</gene>
<protein>
    <submittedName>
        <fullName evidence="7">(spotted green pufferfish) hypothetical protein</fullName>
    </submittedName>
</protein>
<dbReference type="KEGG" id="tng:GSTEN00024691G001"/>
<evidence type="ECO:0000256" key="5">
    <source>
        <dbReference type="PROSITE-ProRule" id="PRU00352"/>
    </source>
</evidence>
<keyword evidence="3" id="KW-1015">Disulfide bond</keyword>
<dbReference type="PROSITE" id="PS51004">
    <property type="entry name" value="SEMA"/>
    <property type="match status" value="1"/>
</dbReference>
<dbReference type="SMART" id="SM00630">
    <property type="entry name" value="Sema"/>
    <property type="match status" value="1"/>
</dbReference>
<evidence type="ECO:0000256" key="1">
    <source>
        <dbReference type="ARBA" id="ARBA00004370"/>
    </source>
</evidence>
<proteinExistence type="predicted"/>
<comment type="subcellular location">
    <subcellularLocation>
        <location evidence="1">Membrane</location>
    </subcellularLocation>
</comment>
<evidence type="ECO:0000256" key="3">
    <source>
        <dbReference type="ARBA" id="ARBA00023157"/>
    </source>
</evidence>
<dbReference type="GO" id="GO:0007411">
    <property type="term" value="P:axon guidance"/>
    <property type="evidence" value="ECO:0007669"/>
    <property type="project" value="TreeGrafter"/>
</dbReference>
<dbReference type="AlphaFoldDB" id="Q4S3D8"/>
<dbReference type="InterPro" id="IPR001627">
    <property type="entry name" value="Semap_dom"/>
</dbReference>
<dbReference type="SMART" id="SM00423">
    <property type="entry name" value="PSI"/>
    <property type="match status" value="1"/>
</dbReference>
<dbReference type="InterPro" id="IPR015943">
    <property type="entry name" value="WD40/YVTN_repeat-like_dom_sf"/>
</dbReference>
<keyword evidence="4" id="KW-0325">Glycoprotein</keyword>